<organism evidence="9 10">
    <name type="scientific">Entomortierella chlamydospora</name>
    <dbReference type="NCBI Taxonomy" id="101097"/>
    <lineage>
        <taxon>Eukaryota</taxon>
        <taxon>Fungi</taxon>
        <taxon>Fungi incertae sedis</taxon>
        <taxon>Mucoromycota</taxon>
        <taxon>Mortierellomycotina</taxon>
        <taxon>Mortierellomycetes</taxon>
        <taxon>Mortierellales</taxon>
        <taxon>Mortierellaceae</taxon>
        <taxon>Entomortierella</taxon>
    </lineage>
</organism>
<gene>
    <name evidence="9" type="ORF">BGZ80_010048</name>
</gene>
<protein>
    <submittedName>
        <fullName evidence="9">Uncharacterized protein</fullName>
    </submittedName>
</protein>
<dbReference type="Gene3D" id="3.30.560.10">
    <property type="entry name" value="Glucose Oxidase, domain 3"/>
    <property type="match status" value="1"/>
</dbReference>
<evidence type="ECO:0000259" key="7">
    <source>
        <dbReference type="Pfam" id="PF00732"/>
    </source>
</evidence>
<evidence type="ECO:0000256" key="4">
    <source>
        <dbReference type="ARBA" id="ARBA00022827"/>
    </source>
</evidence>
<dbReference type="EMBL" id="JAAAID010000066">
    <property type="protein sequence ID" value="KAG0023226.1"/>
    <property type="molecule type" value="Genomic_DNA"/>
</dbReference>
<comment type="cofactor">
    <cofactor evidence="1">
        <name>FAD</name>
        <dbReference type="ChEBI" id="CHEBI:57692"/>
    </cofactor>
</comment>
<evidence type="ECO:0000313" key="9">
    <source>
        <dbReference type="EMBL" id="KAG0023226.1"/>
    </source>
</evidence>
<dbReference type="Gene3D" id="3.50.50.60">
    <property type="entry name" value="FAD/NAD(P)-binding domain"/>
    <property type="match status" value="1"/>
</dbReference>
<dbReference type="SUPFAM" id="SSF54373">
    <property type="entry name" value="FAD-linked reductases, C-terminal domain"/>
    <property type="match status" value="1"/>
</dbReference>
<proteinExistence type="inferred from homology"/>
<evidence type="ECO:0000313" key="10">
    <source>
        <dbReference type="Proteomes" id="UP000703661"/>
    </source>
</evidence>
<dbReference type="Proteomes" id="UP000703661">
    <property type="component" value="Unassembled WGS sequence"/>
</dbReference>
<dbReference type="SUPFAM" id="SSF51905">
    <property type="entry name" value="FAD/NAD(P)-binding domain"/>
    <property type="match status" value="1"/>
</dbReference>
<accession>A0A9P6N464</accession>
<feature type="transmembrane region" description="Helical" evidence="6">
    <location>
        <begin position="6"/>
        <end position="25"/>
    </location>
</feature>
<dbReference type="InterPro" id="IPR012132">
    <property type="entry name" value="GMC_OxRdtase"/>
</dbReference>
<dbReference type="GO" id="GO:0016614">
    <property type="term" value="F:oxidoreductase activity, acting on CH-OH group of donors"/>
    <property type="evidence" value="ECO:0007669"/>
    <property type="project" value="InterPro"/>
</dbReference>
<dbReference type="InterPro" id="IPR007867">
    <property type="entry name" value="GMC_OxRtase_C"/>
</dbReference>
<dbReference type="AlphaFoldDB" id="A0A9P6N464"/>
<sequence length="723" mass="78988">MNQSDNIIATAGAGLALAGLAYFSFRQPKETGREPWDDAKDAHEYDYIVLGGGTSGCVLASRLAEDPNISVLIIEAGEDMDDATIVKMPMGVVGLYESRHNWHLNTTPQVHANGRVIRQIRGRMLGGSSSINSTQYTRGPRSDFKQWATTFGNPGWSYEEVLPYFKKSECFHDPRLGPSHKKGPKTPRVYQPEYDTFEEELHGTDGPWPVSFHHQYDSTKGFIKANLDEGVPRLLDPSASPTVGVFRMQTNLQINGVRSSTSRAFLGPKSVPGGVDRGRIRIILKANVERILIEDRNDVKKAIGAEFRDGRGVLQRVHVKREVLLCAGVFHSPILLLASGIGYKIHDSIPLVHPLKGVGENLVDPFTCAVVYKAPLHVKTARMALTLKNIIPEAYKYFRYGTGALSSLLIESACFLRLQDISPEFVAREKANSTWQERASGPDAPHIEIMFVPHFNKYPLPDNGNFYSFLVVVLNPASKGKVTTRVTEVPAKGKGEKHLQLEPMIDPNYLADDFDIRVMGEALKFARKIGRRMQQDPEMGGVEYYPGEEAVPDNDDAALEAFIRKETFSSYHASGTCPMGPADNSEAVVDARLRVHGIDALRVVDTSIFPRVLAGHNAAATKPLNTIPPHISSTEIPLIISLFAPMAMAATQSATVIGEAALDINYDNPATPLDTLAPPADVDTSSEIAASPSSDIANNGGVEVGHNGSSFIAWSSPGYKGHK</sequence>
<keyword evidence="10" id="KW-1185">Reference proteome</keyword>
<keyword evidence="3" id="KW-0285">Flavoprotein</keyword>
<evidence type="ECO:0000256" key="6">
    <source>
        <dbReference type="SAM" id="Phobius"/>
    </source>
</evidence>
<reference evidence="9" key="1">
    <citation type="journal article" date="2020" name="Fungal Divers.">
        <title>Resolving the Mortierellaceae phylogeny through synthesis of multi-gene phylogenetics and phylogenomics.</title>
        <authorList>
            <person name="Vandepol N."/>
            <person name="Liber J."/>
            <person name="Desiro A."/>
            <person name="Na H."/>
            <person name="Kennedy M."/>
            <person name="Barry K."/>
            <person name="Grigoriev I.V."/>
            <person name="Miller A.N."/>
            <person name="O'Donnell K."/>
            <person name="Stajich J.E."/>
            <person name="Bonito G."/>
        </authorList>
    </citation>
    <scope>NUCLEOTIDE SEQUENCE</scope>
    <source>
        <strain evidence="9">NRRL 2769</strain>
    </source>
</reference>
<dbReference type="Pfam" id="PF00732">
    <property type="entry name" value="GMC_oxred_N"/>
    <property type="match status" value="1"/>
</dbReference>
<evidence type="ECO:0000256" key="1">
    <source>
        <dbReference type="ARBA" id="ARBA00001974"/>
    </source>
</evidence>
<evidence type="ECO:0000256" key="3">
    <source>
        <dbReference type="ARBA" id="ARBA00022630"/>
    </source>
</evidence>
<feature type="domain" description="Glucose-methanol-choline oxidoreductase N-terminal" evidence="7">
    <location>
        <begin position="45"/>
        <end position="364"/>
    </location>
</feature>
<feature type="domain" description="Glucose-methanol-choline oxidoreductase C-terminal" evidence="8">
    <location>
        <begin position="502"/>
        <end position="619"/>
    </location>
</feature>
<feature type="compositionally biased region" description="Polar residues" evidence="5">
    <location>
        <begin position="683"/>
        <end position="697"/>
    </location>
</feature>
<comment type="caution">
    <text evidence="9">The sequence shown here is derived from an EMBL/GenBank/DDBJ whole genome shotgun (WGS) entry which is preliminary data.</text>
</comment>
<feature type="region of interest" description="Disordered" evidence="5">
    <location>
        <begin position="680"/>
        <end position="699"/>
    </location>
</feature>
<dbReference type="InterPro" id="IPR000172">
    <property type="entry name" value="GMC_OxRdtase_N"/>
</dbReference>
<evidence type="ECO:0000259" key="8">
    <source>
        <dbReference type="Pfam" id="PF05199"/>
    </source>
</evidence>
<dbReference type="PANTHER" id="PTHR11552:SF147">
    <property type="entry name" value="CHOLINE DEHYDROGENASE, MITOCHONDRIAL"/>
    <property type="match status" value="1"/>
</dbReference>
<keyword evidence="6" id="KW-0472">Membrane</keyword>
<dbReference type="PANTHER" id="PTHR11552">
    <property type="entry name" value="GLUCOSE-METHANOL-CHOLINE GMC OXIDOREDUCTASE"/>
    <property type="match status" value="1"/>
</dbReference>
<keyword evidence="4" id="KW-0274">FAD</keyword>
<comment type="similarity">
    <text evidence="2">Belongs to the GMC oxidoreductase family.</text>
</comment>
<keyword evidence="6" id="KW-1133">Transmembrane helix</keyword>
<name>A0A9P6N464_9FUNG</name>
<evidence type="ECO:0000256" key="5">
    <source>
        <dbReference type="SAM" id="MobiDB-lite"/>
    </source>
</evidence>
<dbReference type="InterPro" id="IPR036188">
    <property type="entry name" value="FAD/NAD-bd_sf"/>
</dbReference>
<dbReference type="GO" id="GO:0050660">
    <property type="term" value="F:flavin adenine dinucleotide binding"/>
    <property type="evidence" value="ECO:0007669"/>
    <property type="project" value="InterPro"/>
</dbReference>
<keyword evidence="6" id="KW-0812">Transmembrane</keyword>
<dbReference type="Pfam" id="PF05199">
    <property type="entry name" value="GMC_oxred_C"/>
    <property type="match status" value="1"/>
</dbReference>
<evidence type="ECO:0000256" key="2">
    <source>
        <dbReference type="ARBA" id="ARBA00010790"/>
    </source>
</evidence>